<gene>
    <name evidence="1" type="ORF">BS47DRAFT_1369942</name>
</gene>
<dbReference type="EMBL" id="MU129541">
    <property type="protein sequence ID" value="KAF9502880.1"/>
    <property type="molecule type" value="Genomic_DNA"/>
</dbReference>
<evidence type="ECO:0000313" key="2">
    <source>
        <dbReference type="Proteomes" id="UP000886523"/>
    </source>
</evidence>
<reference evidence="1" key="1">
    <citation type="journal article" date="2020" name="Nat. Commun.">
        <title>Large-scale genome sequencing of mycorrhizal fungi provides insights into the early evolution of symbiotic traits.</title>
        <authorList>
            <person name="Miyauchi S."/>
            <person name="Kiss E."/>
            <person name="Kuo A."/>
            <person name="Drula E."/>
            <person name="Kohler A."/>
            <person name="Sanchez-Garcia M."/>
            <person name="Morin E."/>
            <person name="Andreopoulos B."/>
            <person name="Barry K.W."/>
            <person name="Bonito G."/>
            <person name="Buee M."/>
            <person name="Carver A."/>
            <person name="Chen C."/>
            <person name="Cichocki N."/>
            <person name="Clum A."/>
            <person name="Culley D."/>
            <person name="Crous P.W."/>
            <person name="Fauchery L."/>
            <person name="Girlanda M."/>
            <person name="Hayes R.D."/>
            <person name="Keri Z."/>
            <person name="LaButti K."/>
            <person name="Lipzen A."/>
            <person name="Lombard V."/>
            <person name="Magnuson J."/>
            <person name="Maillard F."/>
            <person name="Murat C."/>
            <person name="Nolan M."/>
            <person name="Ohm R.A."/>
            <person name="Pangilinan J."/>
            <person name="Pereira M.F."/>
            <person name="Perotto S."/>
            <person name="Peter M."/>
            <person name="Pfister S."/>
            <person name="Riley R."/>
            <person name="Sitrit Y."/>
            <person name="Stielow J.B."/>
            <person name="Szollosi G."/>
            <person name="Zifcakova L."/>
            <person name="Stursova M."/>
            <person name="Spatafora J.W."/>
            <person name="Tedersoo L."/>
            <person name="Vaario L.M."/>
            <person name="Yamada A."/>
            <person name="Yan M."/>
            <person name="Wang P."/>
            <person name="Xu J."/>
            <person name="Bruns T."/>
            <person name="Baldrian P."/>
            <person name="Vilgalys R."/>
            <person name="Dunand C."/>
            <person name="Henrissat B."/>
            <person name="Grigoriev I.V."/>
            <person name="Hibbett D."/>
            <person name="Nagy L.G."/>
            <person name="Martin F.M."/>
        </authorList>
    </citation>
    <scope>NUCLEOTIDE SEQUENCE</scope>
    <source>
        <strain evidence="1">UP504</strain>
    </source>
</reference>
<name>A0A9P6AB26_9AGAM</name>
<proteinExistence type="predicted"/>
<accession>A0A9P6AB26</accession>
<organism evidence="1 2">
    <name type="scientific">Hydnum rufescens UP504</name>
    <dbReference type="NCBI Taxonomy" id="1448309"/>
    <lineage>
        <taxon>Eukaryota</taxon>
        <taxon>Fungi</taxon>
        <taxon>Dikarya</taxon>
        <taxon>Basidiomycota</taxon>
        <taxon>Agaricomycotina</taxon>
        <taxon>Agaricomycetes</taxon>
        <taxon>Cantharellales</taxon>
        <taxon>Hydnaceae</taxon>
        <taxon>Hydnum</taxon>
    </lineage>
</organism>
<evidence type="ECO:0000313" key="1">
    <source>
        <dbReference type="EMBL" id="KAF9502880.1"/>
    </source>
</evidence>
<keyword evidence="2" id="KW-1185">Reference proteome</keyword>
<dbReference type="AlphaFoldDB" id="A0A9P6AB26"/>
<protein>
    <submittedName>
        <fullName evidence="1">Uncharacterized protein</fullName>
    </submittedName>
</protein>
<comment type="caution">
    <text evidence="1">The sequence shown here is derived from an EMBL/GenBank/DDBJ whole genome shotgun (WGS) entry which is preliminary data.</text>
</comment>
<dbReference type="Proteomes" id="UP000886523">
    <property type="component" value="Unassembled WGS sequence"/>
</dbReference>
<sequence>MDKDKCGAAAKADNPDLACHPEMWIAYPQAVKSQLTPYFSPIMILYWSLHDGGVMDFSSLHASMGTDTPIEYEIFNGGDPRSTECTSQMSALLHHRATTLGATFLSLMKSGDKSSALTILAIFS</sequence>